<keyword evidence="3 6" id="KW-0548">Nucleotidyltransferase</keyword>
<dbReference type="RefSeq" id="WP_146602403.1">
    <property type="nucleotide sequence ID" value="NZ_SJPY01000010.1"/>
</dbReference>
<comment type="caution">
    <text evidence="8">The sequence shown here is derived from an EMBL/GenBank/DDBJ whole genome shotgun (WGS) entry which is preliminary data.</text>
</comment>
<dbReference type="HAMAP" id="MF_01499">
    <property type="entry name" value="DacA"/>
    <property type="match status" value="1"/>
</dbReference>
<evidence type="ECO:0000256" key="1">
    <source>
        <dbReference type="ARBA" id="ARBA00000877"/>
    </source>
</evidence>
<dbReference type="InterPro" id="IPR034701">
    <property type="entry name" value="CdaA"/>
</dbReference>
<dbReference type="SUPFAM" id="SSF143597">
    <property type="entry name" value="YojJ-like"/>
    <property type="match status" value="1"/>
</dbReference>
<proteinExistence type="inferred from homology"/>
<gene>
    <name evidence="8" type="primary">disA_2</name>
    <name evidence="6" type="synonym">dacA</name>
    <name evidence="8" type="ORF">Q31b_53070</name>
</gene>
<keyword evidence="2 6" id="KW-0808">Transferase</keyword>
<evidence type="ECO:0000256" key="6">
    <source>
        <dbReference type="HAMAP-Rule" id="MF_01499"/>
    </source>
</evidence>
<dbReference type="AlphaFoldDB" id="A0A5C6DHM3"/>
<dbReference type="OrthoDB" id="9807385at2"/>
<comment type="catalytic activity">
    <reaction evidence="1 6">
        <text>2 ATP = 3',3'-c-di-AMP + 2 diphosphate</text>
        <dbReference type="Rhea" id="RHEA:35655"/>
        <dbReference type="ChEBI" id="CHEBI:30616"/>
        <dbReference type="ChEBI" id="CHEBI:33019"/>
        <dbReference type="ChEBI" id="CHEBI:71500"/>
        <dbReference type="EC" id="2.7.7.85"/>
    </reaction>
</comment>
<keyword evidence="6" id="KW-1133">Transmembrane helix</keyword>
<comment type="subunit">
    <text evidence="6">Probably a homodimer.</text>
</comment>
<organism evidence="8 9">
    <name type="scientific">Novipirellula aureliae</name>
    <dbReference type="NCBI Taxonomy" id="2527966"/>
    <lineage>
        <taxon>Bacteria</taxon>
        <taxon>Pseudomonadati</taxon>
        <taxon>Planctomycetota</taxon>
        <taxon>Planctomycetia</taxon>
        <taxon>Pirellulales</taxon>
        <taxon>Pirellulaceae</taxon>
        <taxon>Novipirellula</taxon>
    </lineage>
</organism>
<evidence type="ECO:0000256" key="5">
    <source>
        <dbReference type="ARBA" id="ARBA00022840"/>
    </source>
</evidence>
<comment type="caution">
    <text evidence="6">Lacks conserved residue(s) required for the propagation of feature annotation.</text>
</comment>
<dbReference type="GO" id="GO:0106408">
    <property type="term" value="F:diadenylate cyclase activity"/>
    <property type="evidence" value="ECO:0007669"/>
    <property type="project" value="UniProtKB-EC"/>
</dbReference>
<feature type="transmembrane region" description="Helical" evidence="6">
    <location>
        <begin position="65"/>
        <end position="83"/>
    </location>
</feature>
<dbReference type="Pfam" id="PF19293">
    <property type="entry name" value="CdaA_N"/>
    <property type="match status" value="1"/>
</dbReference>
<feature type="transmembrane region" description="Helical" evidence="6">
    <location>
        <begin position="12"/>
        <end position="34"/>
    </location>
</feature>
<dbReference type="GO" id="GO:0005524">
    <property type="term" value="F:ATP binding"/>
    <property type="evidence" value="ECO:0007669"/>
    <property type="project" value="UniProtKB-UniRule"/>
</dbReference>
<keyword evidence="9" id="KW-1185">Reference proteome</keyword>
<keyword evidence="6" id="KW-0812">Transmembrane</keyword>
<evidence type="ECO:0000259" key="7">
    <source>
        <dbReference type="PROSITE" id="PS51794"/>
    </source>
</evidence>
<sequence length="399" mass="44310">MQAFFEKLTEPLRYADVLDVAIVSVLLYVTFVWLRDRASRSLRIVTVGLTATFLTARWLELYLTTMLFHYGMLAIVIALVIVFQNDIRYGFERLTTFRWFHYSSNPEVNSLHIDMISEAVTVMARDRIGALIVFPGREPLDRHLRGGVTVDAEVSLPLLLSIFHPKSPGHDGAVVIASGRIATLGLHLPLSQRVDQIHGSGTRHAAALGLSECSDALVLVVSEERGTVTLCRNGELQVVDQASVAEQLHNHFLEQSSSADGRPQIQVANWLTKLVAVAVAILLWFQLAYHTDTIQRTYIIPIEYRNLPADLEIVEPKPTHVQVTLSGVQPAFGMLDPAASTVSLDANQISGQQTLRWTTGDHLKNVPSELAVESVEPQSIVVSVRKKRLQSVDSNRDQK</sequence>
<evidence type="ECO:0000256" key="3">
    <source>
        <dbReference type="ARBA" id="ARBA00022695"/>
    </source>
</evidence>
<dbReference type="Proteomes" id="UP000315471">
    <property type="component" value="Unassembled WGS sequence"/>
</dbReference>
<protein>
    <recommendedName>
        <fullName evidence="6">Diadenylate cyclase</fullName>
        <shortName evidence="6">DAC</shortName>
        <ecNumber evidence="6">2.7.7.85</ecNumber>
    </recommendedName>
    <alternativeName>
        <fullName evidence="6">Cyclic-di-AMP synthase</fullName>
        <shortName evidence="6">c-di-AMP synthase</shortName>
    </alternativeName>
</protein>
<reference evidence="8 9" key="1">
    <citation type="submission" date="2019-02" db="EMBL/GenBank/DDBJ databases">
        <title>Deep-cultivation of Planctomycetes and their phenomic and genomic characterization uncovers novel biology.</title>
        <authorList>
            <person name="Wiegand S."/>
            <person name="Jogler M."/>
            <person name="Boedeker C."/>
            <person name="Pinto D."/>
            <person name="Vollmers J."/>
            <person name="Rivas-Marin E."/>
            <person name="Kohn T."/>
            <person name="Peeters S.H."/>
            <person name="Heuer A."/>
            <person name="Rast P."/>
            <person name="Oberbeckmann S."/>
            <person name="Bunk B."/>
            <person name="Jeske O."/>
            <person name="Meyerdierks A."/>
            <person name="Storesund J.E."/>
            <person name="Kallscheuer N."/>
            <person name="Luecker S."/>
            <person name="Lage O.M."/>
            <person name="Pohl T."/>
            <person name="Merkel B.J."/>
            <person name="Hornburger P."/>
            <person name="Mueller R.-W."/>
            <person name="Bruemmer F."/>
            <person name="Labrenz M."/>
            <person name="Spormann A.M."/>
            <person name="Op Den Camp H."/>
            <person name="Overmann J."/>
            <person name="Amann R."/>
            <person name="Jetten M.S.M."/>
            <person name="Mascher T."/>
            <person name="Medema M.H."/>
            <person name="Devos D.P."/>
            <person name="Kaster A.-K."/>
            <person name="Ovreas L."/>
            <person name="Rohde M."/>
            <person name="Galperin M.Y."/>
            <person name="Jogler C."/>
        </authorList>
    </citation>
    <scope>NUCLEOTIDE SEQUENCE [LARGE SCALE GENOMIC DNA]</scope>
    <source>
        <strain evidence="8 9">Q31b</strain>
    </source>
</reference>
<dbReference type="PANTHER" id="PTHR34185">
    <property type="entry name" value="DIADENYLATE CYCLASE"/>
    <property type="match status" value="1"/>
</dbReference>
<feature type="domain" description="DAC" evidence="7">
    <location>
        <begin position="84"/>
        <end position="243"/>
    </location>
</feature>
<evidence type="ECO:0000256" key="2">
    <source>
        <dbReference type="ARBA" id="ARBA00022679"/>
    </source>
</evidence>
<comment type="function">
    <text evidence="6">Catalyzes the condensation of 2 ATP molecules into cyclic di-AMP (c-di-AMP), a second messenger used to regulate differing processes in different bacteria.</text>
</comment>
<dbReference type="GO" id="GO:0006171">
    <property type="term" value="P:cAMP biosynthetic process"/>
    <property type="evidence" value="ECO:0007669"/>
    <property type="project" value="InterPro"/>
</dbReference>
<accession>A0A5C6DHM3</accession>
<dbReference type="GO" id="GO:0004016">
    <property type="term" value="F:adenylate cyclase activity"/>
    <property type="evidence" value="ECO:0007669"/>
    <property type="project" value="UniProtKB-UniRule"/>
</dbReference>
<dbReference type="Gene3D" id="2.170.120.30">
    <property type="match status" value="1"/>
</dbReference>
<dbReference type="InterPro" id="IPR036888">
    <property type="entry name" value="DNA_integrity_DisA_N_sf"/>
</dbReference>
<keyword evidence="5 6" id="KW-0067">ATP-binding</keyword>
<comment type="similarity">
    <text evidence="6">Belongs to the adenylate cyclase family. DacA/CdaA subfamily.</text>
</comment>
<dbReference type="EC" id="2.7.7.85" evidence="6"/>
<evidence type="ECO:0000313" key="9">
    <source>
        <dbReference type="Proteomes" id="UP000315471"/>
    </source>
</evidence>
<dbReference type="InterPro" id="IPR050338">
    <property type="entry name" value="DisA"/>
</dbReference>
<keyword evidence="6" id="KW-1003">Cell membrane</keyword>
<keyword evidence="6" id="KW-0472">Membrane</keyword>
<evidence type="ECO:0000313" key="8">
    <source>
        <dbReference type="EMBL" id="TWU35211.1"/>
    </source>
</evidence>
<dbReference type="PANTHER" id="PTHR34185:SF1">
    <property type="entry name" value="DIADENYLATE CYCLASE"/>
    <property type="match status" value="1"/>
</dbReference>
<dbReference type="InterPro" id="IPR003390">
    <property type="entry name" value="DNA_integrity_scan_DisA_N"/>
</dbReference>
<dbReference type="PROSITE" id="PS51794">
    <property type="entry name" value="DAC"/>
    <property type="match status" value="1"/>
</dbReference>
<dbReference type="Pfam" id="PF02457">
    <property type="entry name" value="DAC"/>
    <property type="match status" value="1"/>
</dbReference>
<keyword evidence="4 6" id="KW-0547">Nucleotide-binding</keyword>
<dbReference type="EMBL" id="SJPY01000010">
    <property type="protein sequence ID" value="TWU35211.1"/>
    <property type="molecule type" value="Genomic_DNA"/>
</dbReference>
<evidence type="ECO:0000256" key="4">
    <source>
        <dbReference type="ARBA" id="ARBA00022741"/>
    </source>
</evidence>
<name>A0A5C6DHM3_9BACT</name>
<dbReference type="InterPro" id="IPR045585">
    <property type="entry name" value="CdaA_N"/>
</dbReference>
<dbReference type="Gene3D" id="3.40.1700.10">
    <property type="entry name" value="DNA integrity scanning protein, DisA, N-terminal domain"/>
    <property type="match status" value="1"/>
</dbReference>